<dbReference type="AlphaFoldDB" id="A0A0M3HXL0"/>
<name>A0A0M3HXL0_ASCLU</name>
<keyword evidence="1" id="KW-1185">Reference proteome</keyword>
<organism evidence="1 2">
    <name type="scientific">Ascaris lumbricoides</name>
    <name type="common">Giant roundworm</name>
    <dbReference type="NCBI Taxonomy" id="6252"/>
    <lineage>
        <taxon>Eukaryota</taxon>
        <taxon>Metazoa</taxon>
        <taxon>Ecdysozoa</taxon>
        <taxon>Nematoda</taxon>
        <taxon>Chromadorea</taxon>
        <taxon>Rhabditida</taxon>
        <taxon>Spirurina</taxon>
        <taxon>Ascaridomorpha</taxon>
        <taxon>Ascaridoidea</taxon>
        <taxon>Ascarididae</taxon>
        <taxon>Ascaris</taxon>
    </lineage>
</organism>
<accession>A0A0M3HXL0</accession>
<dbReference type="Proteomes" id="UP000036681">
    <property type="component" value="Unplaced"/>
</dbReference>
<reference evidence="2" key="1">
    <citation type="submission" date="2017-02" db="UniProtKB">
        <authorList>
            <consortium name="WormBaseParasite"/>
        </authorList>
    </citation>
    <scope>IDENTIFICATION</scope>
</reference>
<protein>
    <submittedName>
        <fullName evidence="2">Uncharacterized protein</fullName>
    </submittedName>
</protein>
<sequence>MLCVKTQVFRYVGANHFWSSMTEIGINNRIRQERKSFLLPKFWKGRALQGRETLFDTSHMRSLLKLLLATKGERDKLCCTDVLAIECNFFLTYQRQRFTHNDLKYAFEFNRTMEKIPRNV</sequence>
<dbReference type="WBParaSite" id="ALUE_0000808701-mRNA-1">
    <property type="protein sequence ID" value="ALUE_0000808701-mRNA-1"/>
    <property type="gene ID" value="ALUE_0000808701"/>
</dbReference>
<proteinExistence type="predicted"/>
<evidence type="ECO:0000313" key="2">
    <source>
        <dbReference type="WBParaSite" id="ALUE_0000808701-mRNA-1"/>
    </source>
</evidence>
<evidence type="ECO:0000313" key="1">
    <source>
        <dbReference type="Proteomes" id="UP000036681"/>
    </source>
</evidence>